<feature type="compositionally biased region" description="Basic and acidic residues" evidence="1">
    <location>
        <begin position="63"/>
        <end position="72"/>
    </location>
</feature>
<proteinExistence type="predicted"/>
<evidence type="ECO:0000313" key="2">
    <source>
        <dbReference type="EMBL" id="KAG7394671.1"/>
    </source>
</evidence>
<dbReference type="AlphaFoldDB" id="A0A8T1WN82"/>
<sequence>MSPDKTSDEDFDAEDDIQPESEADEPLSDEEPPSKKQLKPKQQKKKKAARRPVKRRLPFKPTPEQKEHKDECLEFIYGEPSPNRQGAKVGDIVEENLAKVAEVPHEDP</sequence>
<feature type="compositionally biased region" description="Acidic residues" evidence="1">
    <location>
        <begin position="9"/>
        <end position="31"/>
    </location>
</feature>
<dbReference type="Proteomes" id="UP000693981">
    <property type="component" value="Unassembled WGS sequence"/>
</dbReference>
<dbReference type="EMBL" id="JAGDFL010000256">
    <property type="protein sequence ID" value="KAG7394671.1"/>
    <property type="molecule type" value="Genomic_DNA"/>
</dbReference>
<name>A0A8T1WN82_9STRA</name>
<comment type="caution">
    <text evidence="2">The sequence shown here is derived from an EMBL/GenBank/DDBJ whole genome shotgun (WGS) entry which is preliminary data.</text>
</comment>
<evidence type="ECO:0000256" key="1">
    <source>
        <dbReference type="SAM" id="MobiDB-lite"/>
    </source>
</evidence>
<reference evidence="2" key="1">
    <citation type="submission" date="2021-02" db="EMBL/GenBank/DDBJ databases">
        <authorList>
            <person name="Palmer J.M."/>
        </authorList>
    </citation>
    <scope>NUCLEOTIDE SEQUENCE</scope>
    <source>
        <strain evidence="2">SCRP23</strain>
    </source>
</reference>
<feature type="compositionally biased region" description="Basic residues" evidence="1">
    <location>
        <begin position="36"/>
        <end position="58"/>
    </location>
</feature>
<protein>
    <submittedName>
        <fullName evidence="2">Uncharacterized protein</fullName>
    </submittedName>
</protein>
<feature type="region of interest" description="Disordered" evidence="1">
    <location>
        <begin position="1"/>
        <end position="90"/>
    </location>
</feature>
<accession>A0A8T1WN82</accession>
<organism evidence="2 3">
    <name type="scientific">Phytophthora boehmeriae</name>
    <dbReference type="NCBI Taxonomy" id="109152"/>
    <lineage>
        <taxon>Eukaryota</taxon>
        <taxon>Sar</taxon>
        <taxon>Stramenopiles</taxon>
        <taxon>Oomycota</taxon>
        <taxon>Peronosporomycetes</taxon>
        <taxon>Peronosporales</taxon>
        <taxon>Peronosporaceae</taxon>
        <taxon>Phytophthora</taxon>
    </lineage>
</organism>
<evidence type="ECO:0000313" key="3">
    <source>
        <dbReference type="Proteomes" id="UP000693981"/>
    </source>
</evidence>
<gene>
    <name evidence="2" type="ORF">PHYBOEH_004849</name>
</gene>
<keyword evidence="3" id="KW-1185">Reference proteome</keyword>